<accession>A0A6G8MYD1</accession>
<reference evidence="1" key="1">
    <citation type="submission" date="2019-12" db="EMBL/GenBank/DDBJ databases">
        <title>The DNA Methylation Landscape of Giant Viruses.</title>
        <authorList>
            <person name="Jeudy S."/>
            <person name="Rigou S."/>
            <person name="Alempic J.-M."/>
            <person name="Claverie J.-M."/>
            <person name="Abergel C."/>
            <person name="Legendre M."/>
        </authorList>
    </citation>
    <scope>NUCLEOTIDE SEQUENCE</scope>
    <source>
        <strain evidence="1">P4</strain>
    </source>
</reference>
<name>A0A6G8MYD1_9VIRU</name>
<proteinExistence type="predicted"/>
<evidence type="ECO:0000313" key="1">
    <source>
        <dbReference type="EMBL" id="QIN54234.1"/>
    </source>
</evidence>
<evidence type="ECO:0000313" key="2">
    <source>
        <dbReference type="Proteomes" id="UP001224087"/>
    </source>
</evidence>
<gene>
    <name evidence="1" type="primary">ck109</name>
</gene>
<protein>
    <submittedName>
        <fullName evidence="1">Uncharacterized protein</fullName>
    </submittedName>
</protein>
<dbReference type="EMBL" id="MN873693">
    <property type="protein sequence ID" value="QIN54234.1"/>
    <property type="molecule type" value="Genomic_DNA"/>
</dbReference>
<organism evidence="1 2">
    <name type="scientific">Cedratvirus kamchatka</name>
    <dbReference type="NCBI Taxonomy" id="2716914"/>
    <lineage>
        <taxon>Viruses</taxon>
        <taxon>Pithoviruses</taxon>
        <taxon>Orthocedratvirinae</taxon>
        <taxon>Alphacedratvirus</taxon>
        <taxon>Alphacedratvirus rossiense</taxon>
    </lineage>
</organism>
<sequence length="375" mass="43403">MKTLKGTVLSNLSYTETKKLCTEYPTVFDCDRNLWREKAIADFGISGEFFDLVPQLSGAQRYLQIKSYHVLTPDLAVRVYEDGYIEGVYEAVAGFLKAHEIKDKVMEGFFASRLQRIQVRYIEDRGTYVYPQSSLSTDLIEKLNSPKREREKHLNFMAANALYEIKKGNKTLSLLMDLVESSRVDYLDQILHLYFTLPPGFSIQKDIPYTHFWAEEFPLYDLPPYTGTRQQELIAAAITSSDTRIVDFFRSILRGTIGDEVTNFYTHNSKGLELHKRPEEAFGTYKRFKKSEYKFSHIPMVEEILDLGERYIDGVANNLGNITTLQSLLPLFTKRDLLRLPFFTGKGEYYYDVRDGYPLSRKLVDERYKSVSSEG</sequence>
<keyword evidence="2" id="KW-1185">Reference proteome</keyword>
<dbReference type="Proteomes" id="UP001224087">
    <property type="component" value="Segment"/>
</dbReference>